<keyword evidence="3" id="KW-1185">Reference proteome</keyword>
<dbReference type="SUPFAM" id="SSF47413">
    <property type="entry name" value="lambda repressor-like DNA-binding domains"/>
    <property type="match status" value="1"/>
</dbReference>
<name>A0ABZ1QFI9_9ACTN</name>
<evidence type="ECO:0000313" key="2">
    <source>
        <dbReference type="EMBL" id="WUN81129.1"/>
    </source>
</evidence>
<protein>
    <submittedName>
        <fullName evidence="2">Helix-turn-helix domain-containing protein</fullName>
    </submittedName>
</protein>
<gene>
    <name evidence="2" type="ORF">OHA91_22965</name>
</gene>
<dbReference type="Gene3D" id="1.10.260.40">
    <property type="entry name" value="lambda repressor-like DNA-binding domains"/>
    <property type="match status" value="1"/>
</dbReference>
<dbReference type="Proteomes" id="UP001432312">
    <property type="component" value="Chromosome"/>
</dbReference>
<feature type="domain" description="HTH cro/C1-type" evidence="1">
    <location>
        <begin position="14"/>
        <end position="73"/>
    </location>
</feature>
<dbReference type="GeneID" id="95498960"/>
<dbReference type="InterPro" id="IPR010982">
    <property type="entry name" value="Lambda_DNA-bd_dom_sf"/>
</dbReference>
<accession>A0ABZ1QFI9</accession>
<proteinExistence type="predicted"/>
<dbReference type="RefSeq" id="WP_030659785.1">
    <property type="nucleotide sequence ID" value="NZ_CP108036.1"/>
</dbReference>
<dbReference type="PROSITE" id="PS50943">
    <property type="entry name" value="HTH_CROC1"/>
    <property type="match status" value="1"/>
</dbReference>
<dbReference type="InterPro" id="IPR001387">
    <property type="entry name" value="Cro/C1-type_HTH"/>
</dbReference>
<sequence>MPQKAAGEAGHLALRRRRLKVGLTLTKLAGRCAEAGVPVSHSHLSKLERGLYTPRPHLRLVLEQLLDLDLDPLAFTAPSEGAMP</sequence>
<organism evidence="2 3">
    <name type="scientific">Streptomyces erythrochromogenes</name>
    <dbReference type="NCBI Taxonomy" id="285574"/>
    <lineage>
        <taxon>Bacteria</taxon>
        <taxon>Bacillati</taxon>
        <taxon>Actinomycetota</taxon>
        <taxon>Actinomycetes</taxon>
        <taxon>Kitasatosporales</taxon>
        <taxon>Streptomycetaceae</taxon>
        <taxon>Streptomyces</taxon>
    </lineage>
</organism>
<dbReference type="CDD" id="cd00093">
    <property type="entry name" value="HTH_XRE"/>
    <property type="match status" value="1"/>
</dbReference>
<evidence type="ECO:0000259" key="1">
    <source>
        <dbReference type="PROSITE" id="PS50943"/>
    </source>
</evidence>
<evidence type="ECO:0000313" key="3">
    <source>
        <dbReference type="Proteomes" id="UP001432312"/>
    </source>
</evidence>
<dbReference type="Pfam" id="PF13560">
    <property type="entry name" value="HTH_31"/>
    <property type="match status" value="1"/>
</dbReference>
<dbReference type="EMBL" id="CP108036">
    <property type="protein sequence ID" value="WUN81129.1"/>
    <property type="molecule type" value="Genomic_DNA"/>
</dbReference>
<reference evidence="2" key="1">
    <citation type="submission" date="2022-10" db="EMBL/GenBank/DDBJ databases">
        <title>The complete genomes of actinobacterial strains from the NBC collection.</title>
        <authorList>
            <person name="Joergensen T.S."/>
            <person name="Alvarez Arevalo M."/>
            <person name="Sterndorff E.B."/>
            <person name="Faurdal D."/>
            <person name="Vuksanovic O."/>
            <person name="Mourched A.-S."/>
            <person name="Charusanti P."/>
            <person name="Shaw S."/>
            <person name="Blin K."/>
            <person name="Weber T."/>
        </authorList>
    </citation>
    <scope>NUCLEOTIDE SEQUENCE</scope>
    <source>
        <strain evidence="2">NBC_00303</strain>
    </source>
</reference>